<evidence type="ECO:0008006" key="3">
    <source>
        <dbReference type="Google" id="ProtNLM"/>
    </source>
</evidence>
<gene>
    <name evidence="1" type="ORF">AK830_g10297</name>
</gene>
<evidence type="ECO:0000313" key="1">
    <source>
        <dbReference type="EMBL" id="KPM36274.1"/>
    </source>
</evidence>
<accession>A0A0P7AQB4</accession>
<name>A0A0P7AQB4_9HYPO</name>
<dbReference type="OrthoDB" id="4158087at2759"/>
<sequence length="265" mass="29918">MSQQLAFVIADGSGRIGSSERQLIRRHCMRQKNKQPGSRRSTREAARAAAEVSNESRQGDQRVNHLSDGLSARDRVVPSSATYASEEQRGLVAEQCVLPMPSDWALFHFPEELDFPAQELMHQYFIHNPIRDSLYPFKHFGIQIDFEEDPLMCFRLLCSEKLCFRAILLLTSASNDLVLQRPLSGTTYRHFRRVLPLLNRRLSEKDAYENDITLYVVGILASIAVLFGDYSAAHAHAVGLSEILRLRGGSGAVNENPVIQFSMDR</sequence>
<dbReference type="EMBL" id="LKCW01000210">
    <property type="protein sequence ID" value="KPM36274.1"/>
    <property type="molecule type" value="Genomic_DNA"/>
</dbReference>
<keyword evidence="2" id="KW-1185">Reference proteome</keyword>
<organism evidence="1 2">
    <name type="scientific">Neonectria ditissima</name>
    <dbReference type="NCBI Taxonomy" id="78410"/>
    <lineage>
        <taxon>Eukaryota</taxon>
        <taxon>Fungi</taxon>
        <taxon>Dikarya</taxon>
        <taxon>Ascomycota</taxon>
        <taxon>Pezizomycotina</taxon>
        <taxon>Sordariomycetes</taxon>
        <taxon>Hypocreomycetidae</taxon>
        <taxon>Hypocreales</taxon>
        <taxon>Nectriaceae</taxon>
        <taxon>Neonectria</taxon>
    </lineage>
</organism>
<dbReference type="PANTHER" id="PTHR37540:SF5">
    <property type="entry name" value="TRANSCRIPTION FACTOR DOMAIN-CONTAINING PROTEIN"/>
    <property type="match status" value="1"/>
</dbReference>
<dbReference type="STRING" id="78410.A0A0P7AQB4"/>
<protein>
    <recommendedName>
        <fullName evidence="3">Transcription factor domain-containing protein</fullName>
    </recommendedName>
</protein>
<dbReference type="AlphaFoldDB" id="A0A0P7AQB4"/>
<comment type="caution">
    <text evidence="1">The sequence shown here is derived from an EMBL/GenBank/DDBJ whole genome shotgun (WGS) entry which is preliminary data.</text>
</comment>
<dbReference type="Proteomes" id="UP000050424">
    <property type="component" value="Unassembled WGS sequence"/>
</dbReference>
<evidence type="ECO:0000313" key="2">
    <source>
        <dbReference type="Proteomes" id="UP000050424"/>
    </source>
</evidence>
<reference evidence="1 2" key="1">
    <citation type="submission" date="2015-09" db="EMBL/GenBank/DDBJ databases">
        <title>Draft genome of a European isolate of the apple canker pathogen Neonectria ditissima.</title>
        <authorList>
            <person name="Gomez-Cortecero A."/>
            <person name="Harrison R.J."/>
            <person name="Armitage A.D."/>
        </authorList>
    </citation>
    <scope>NUCLEOTIDE SEQUENCE [LARGE SCALE GENOMIC DNA]</scope>
    <source>
        <strain evidence="1 2">R09/05</strain>
    </source>
</reference>
<dbReference type="PANTHER" id="PTHR37540">
    <property type="entry name" value="TRANSCRIPTION FACTOR (ACR-2), PUTATIVE-RELATED-RELATED"/>
    <property type="match status" value="1"/>
</dbReference>
<proteinExistence type="predicted"/>